<dbReference type="Pfam" id="PF13966">
    <property type="entry name" value="zf-RVT"/>
    <property type="match status" value="1"/>
</dbReference>
<evidence type="ECO:0000313" key="2">
    <source>
        <dbReference type="EMBL" id="KAL0444214.1"/>
    </source>
</evidence>
<dbReference type="EMBL" id="JACGWN010000007">
    <property type="protein sequence ID" value="KAL0444214.1"/>
    <property type="molecule type" value="Genomic_DNA"/>
</dbReference>
<reference evidence="2" key="2">
    <citation type="journal article" date="2024" name="Plant">
        <title>Genomic evolution and insights into agronomic trait innovations of Sesamum species.</title>
        <authorList>
            <person name="Miao H."/>
            <person name="Wang L."/>
            <person name="Qu L."/>
            <person name="Liu H."/>
            <person name="Sun Y."/>
            <person name="Le M."/>
            <person name="Wang Q."/>
            <person name="Wei S."/>
            <person name="Zheng Y."/>
            <person name="Lin W."/>
            <person name="Duan Y."/>
            <person name="Cao H."/>
            <person name="Xiong S."/>
            <person name="Wang X."/>
            <person name="Wei L."/>
            <person name="Li C."/>
            <person name="Ma Q."/>
            <person name="Ju M."/>
            <person name="Zhao R."/>
            <person name="Li G."/>
            <person name="Mu C."/>
            <person name="Tian Q."/>
            <person name="Mei H."/>
            <person name="Zhang T."/>
            <person name="Gao T."/>
            <person name="Zhang H."/>
        </authorList>
    </citation>
    <scope>NUCLEOTIDE SEQUENCE</scope>
    <source>
        <strain evidence="2">KEN1</strain>
    </source>
</reference>
<comment type="caution">
    <text evidence="2">The sequence shown here is derived from an EMBL/GenBank/DDBJ whole genome shotgun (WGS) entry which is preliminary data.</text>
</comment>
<evidence type="ECO:0000259" key="1">
    <source>
        <dbReference type="Pfam" id="PF13966"/>
    </source>
</evidence>
<dbReference type="AlphaFoldDB" id="A0AAW2WQD9"/>
<protein>
    <submittedName>
        <fullName evidence="2">Mitochondrial protein</fullName>
    </submittedName>
</protein>
<gene>
    <name evidence="2" type="ORF">Slati_2144100</name>
</gene>
<feature type="domain" description="Reverse transcriptase zinc-binding" evidence="1">
    <location>
        <begin position="238"/>
        <end position="316"/>
    </location>
</feature>
<reference evidence="2" key="1">
    <citation type="submission" date="2020-06" db="EMBL/GenBank/DDBJ databases">
        <authorList>
            <person name="Li T."/>
            <person name="Hu X."/>
            <person name="Zhang T."/>
            <person name="Song X."/>
            <person name="Zhang H."/>
            <person name="Dai N."/>
            <person name="Sheng W."/>
            <person name="Hou X."/>
            <person name="Wei L."/>
        </authorList>
    </citation>
    <scope>NUCLEOTIDE SEQUENCE</scope>
    <source>
        <strain evidence="2">KEN1</strain>
        <tissue evidence="2">Leaf</tissue>
    </source>
</reference>
<proteinExistence type="predicted"/>
<dbReference type="PANTHER" id="PTHR33116:SF86">
    <property type="entry name" value="REVERSE TRANSCRIPTASE DOMAIN-CONTAINING PROTEIN"/>
    <property type="match status" value="1"/>
</dbReference>
<dbReference type="InterPro" id="IPR026960">
    <property type="entry name" value="RVT-Znf"/>
</dbReference>
<name>A0AAW2WQD9_9LAMI</name>
<accession>A0AAW2WQD9</accession>
<organism evidence="2">
    <name type="scientific">Sesamum latifolium</name>
    <dbReference type="NCBI Taxonomy" id="2727402"/>
    <lineage>
        <taxon>Eukaryota</taxon>
        <taxon>Viridiplantae</taxon>
        <taxon>Streptophyta</taxon>
        <taxon>Embryophyta</taxon>
        <taxon>Tracheophyta</taxon>
        <taxon>Spermatophyta</taxon>
        <taxon>Magnoliopsida</taxon>
        <taxon>eudicotyledons</taxon>
        <taxon>Gunneridae</taxon>
        <taxon>Pentapetalae</taxon>
        <taxon>asterids</taxon>
        <taxon>lamiids</taxon>
        <taxon>Lamiales</taxon>
        <taxon>Pedaliaceae</taxon>
        <taxon>Sesamum</taxon>
    </lineage>
</organism>
<dbReference type="PANTHER" id="PTHR33116">
    <property type="entry name" value="REVERSE TRANSCRIPTASE ZINC-BINDING DOMAIN-CONTAINING PROTEIN-RELATED-RELATED"/>
    <property type="match status" value="1"/>
</dbReference>
<sequence length="462" mass="53297">MIKSVLQSIPTYALSVFRLLDSLLNEIQSMIALFFWDNKDKRKIHWISWHQLCKSRKDGGLGFRQLRAFNSALLAKQFWRLLTNPSSLITQVLNARYFPDSSPLYARLGSRPSLTWRSILSTKEIIQANLRFRIGSATSVKIWKDPWIPRPSLFKPISPPPHELEEAKVAALNDPRTDDWDHSIINSLFSPEDRELILKLPVGRVHQPDVIGWHYTAKGMFTVRSAYFVALKVYHPATSSNPCNLYSSGTWKFIWKANVPPKVHLFAWKLVNKALPSGAVLEKRMKISQPPCSYCDTYPECLLHVFLQCHIARQTWVMSDLPWAIISHWKDDPLRWLYHVGQSLQSEEFDFFLVICWFLWWSRNQHCMKNKFVNPLQTITSARCFLEAYRETILRSPTGVPAPTNVTWRSPPNGVIKLNFDGALFQNGAEVGVGVVARDCQGDVWAWLSHRFPRRVEPELAS</sequence>